<accession>A0ABS4R074</accession>
<sequence length="283" mass="29628">MRIGLGVLSLFAGLMVVIPHTHAAVSIEELQIQGGETVLVVRGEFEFGDRPEALSAAVAQSGARVVTFNSNGGNVHAAMAFGRTIRVLGLETVQLRAAECASACALAFVGGARRTAEPGSIGVHQSSFSGDAALDGHEAVAAVQAMTAEIMTYLIEMGVDPKLLQLSLSIPSSDIRYLTAGEMTQFGVTTSVSATNQTVTAAAGNSPPIKQGPTIAAPSEEARALRFIADYHDAWSRANPEAMGFMSTAYADSVSFYGKTVSRDEVLKERLHSRSAGRNGLTV</sequence>
<dbReference type="InterPro" id="IPR029045">
    <property type="entry name" value="ClpP/crotonase-like_dom_sf"/>
</dbReference>
<evidence type="ECO:0000313" key="1">
    <source>
        <dbReference type="EMBL" id="MBP2236281.1"/>
    </source>
</evidence>
<dbReference type="EMBL" id="JAGILA010000003">
    <property type="protein sequence ID" value="MBP2236281.1"/>
    <property type="molecule type" value="Genomic_DNA"/>
</dbReference>
<organism evidence="1 2">
    <name type="scientific">Sinorhizobium kostiense</name>
    <dbReference type="NCBI Taxonomy" id="76747"/>
    <lineage>
        <taxon>Bacteria</taxon>
        <taxon>Pseudomonadati</taxon>
        <taxon>Pseudomonadota</taxon>
        <taxon>Alphaproteobacteria</taxon>
        <taxon>Hyphomicrobiales</taxon>
        <taxon>Rhizobiaceae</taxon>
        <taxon>Sinorhizobium/Ensifer group</taxon>
        <taxon>Sinorhizobium</taxon>
    </lineage>
</organism>
<dbReference type="RefSeq" id="WP_234710696.1">
    <property type="nucleotide sequence ID" value="NZ_JAGILA010000003.1"/>
</dbReference>
<dbReference type="Gene3D" id="3.90.226.10">
    <property type="entry name" value="2-enoyl-CoA Hydratase, Chain A, domain 1"/>
    <property type="match status" value="1"/>
</dbReference>
<dbReference type="SUPFAM" id="SSF52096">
    <property type="entry name" value="ClpP/crotonase"/>
    <property type="match status" value="1"/>
</dbReference>
<comment type="caution">
    <text evidence="1">The sequence shown here is derived from an EMBL/GenBank/DDBJ whole genome shotgun (WGS) entry which is preliminary data.</text>
</comment>
<reference evidence="1 2" key="1">
    <citation type="submission" date="2021-03" db="EMBL/GenBank/DDBJ databases">
        <title>Genomic Encyclopedia of Type Strains, Phase IV (KMG-IV): sequencing the most valuable type-strain genomes for metagenomic binning, comparative biology and taxonomic classification.</title>
        <authorList>
            <person name="Goeker M."/>
        </authorList>
    </citation>
    <scope>NUCLEOTIDE SEQUENCE [LARGE SCALE GENOMIC DNA]</scope>
    <source>
        <strain evidence="1 2">DSM 13372</strain>
    </source>
</reference>
<gene>
    <name evidence="1" type="ORF">J2Z31_002795</name>
</gene>
<keyword evidence="2" id="KW-1185">Reference proteome</keyword>
<protein>
    <recommendedName>
        <fullName evidence="3">Periplasmic protein-like protein</fullName>
    </recommendedName>
</protein>
<dbReference type="Proteomes" id="UP000730739">
    <property type="component" value="Unassembled WGS sequence"/>
</dbReference>
<proteinExistence type="predicted"/>
<evidence type="ECO:0000313" key="2">
    <source>
        <dbReference type="Proteomes" id="UP000730739"/>
    </source>
</evidence>
<evidence type="ECO:0008006" key="3">
    <source>
        <dbReference type="Google" id="ProtNLM"/>
    </source>
</evidence>
<name>A0ABS4R074_9HYPH</name>